<dbReference type="OrthoDB" id="9799199at2"/>
<feature type="transmembrane region" description="Helical" evidence="24">
    <location>
        <begin position="63"/>
        <end position="88"/>
    </location>
</feature>
<keyword evidence="10 25" id="KW-0808">Transferase</keyword>
<dbReference type="PANTHER" id="PTHR46382:SF1">
    <property type="entry name" value="PHOSPHATIDATE CYTIDYLYLTRANSFERASE"/>
    <property type="match status" value="1"/>
</dbReference>
<dbReference type="PANTHER" id="PTHR46382">
    <property type="entry name" value="PHOSPHATIDATE CYTIDYLYLTRANSFERASE"/>
    <property type="match status" value="1"/>
</dbReference>
<dbReference type="Proteomes" id="UP000077667">
    <property type="component" value="Chromosome"/>
</dbReference>
<dbReference type="EMBL" id="CP015772">
    <property type="protein sequence ID" value="ANH82621.1"/>
    <property type="molecule type" value="Genomic_DNA"/>
</dbReference>
<keyword evidence="13 24" id="KW-1133">Transmembrane helix</keyword>
<evidence type="ECO:0000313" key="25">
    <source>
        <dbReference type="EMBL" id="ANH82621.1"/>
    </source>
</evidence>
<feature type="transmembrane region" description="Helical" evidence="24">
    <location>
        <begin position="270"/>
        <end position="287"/>
    </location>
</feature>
<keyword evidence="15 24" id="KW-0472">Membrane</keyword>
<dbReference type="AlphaFoldDB" id="A0A1A9I7E1"/>
<evidence type="ECO:0000256" key="17">
    <source>
        <dbReference type="ARBA" id="ARBA00023264"/>
    </source>
</evidence>
<evidence type="ECO:0000256" key="12">
    <source>
        <dbReference type="ARBA" id="ARBA00022695"/>
    </source>
</evidence>
<evidence type="ECO:0000256" key="9">
    <source>
        <dbReference type="ARBA" id="ARBA00022516"/>
    </source>
</evidence>
<evidence type="ECO:0000256" key="1">
    <source>
        <dbReference type="ARBA" id="ARBA00001698"/>
    </source>
</evidence>
<evidence type="ECO:0000256" key="2">
    <source>
        <dbReference type="ARBA" id="ARBA00004651"/>
    </source>
</evidence>
<evidence type="ECO:0000256" key="21">
    <source>
        <dbReference type="ARBA" id="ARBA00032396"/>
    </source>
</evidence>
<keyword evidence="17" id="KW-1208">Phospholipid metabolism</keyword>
<feature type="transmembrane region" description="Helical" evidence="24">
    <location>
        <begin position="12"/>
        <end position="28"/>
    </location>
</feature>
<keyword evidence="8" id="KW-1003">Cell membrane</keyword>
<evidence type="ECO:0000256" key="19">
    <source>
        <dbReference type="ARBA" id="ARBA00031825"/>
    </source>
</evidence>
<comment type="subcellular location">
    <subcellularLocation>
        <location evidence="2">Cell membrane</location>
        <topology evidence="2">Multi-pass membrane protein</topology>
    </subcellularLocation>
</comment>
<evidence type="ECO:0000256" key="8">
    <source>
        <dbReference type="ARBA" id="ARBA00022475"/>
    </source>
</evidence>
<keyword evidence="16" id="KW-0594">Phospholipid biosynthesis</keyword>
<keyword evidence="14" id="KW-0443">Lipid metabolism</keyword>
<evidence type="ECO:0000256" key="14">
    <source>
        <dbReference type="ARBA" id="ARBA00023098"/>
    </source>
</evidence>
<evidence type="ECO:0000256" key="10">
    <source>
        <dbReference type="ARBA" id="ARBA00022679"/>
    </source>
</evidence>
<feature type="transmembrane region" description="Helical" evidence="24">
    <location>
        <begin position="226"/>
        <end position="243"/>
    </location>
</feature>
<dbReference type="KEGG" id="nia:A8C56_18035"/>
<sequence>MAFNWKTFWTRALTALIFVAVMMGGLLYNEWSFFLLIAVIHFGCWWEYLKLVEKICGQPFHPYLKLGFCLAGFHILLLFCNGLRLWGYALQQNFSLPFLIAGLVLLITGIFNQQRISIKATGIAAFGFLYISLSWGLLLQLRCSTDIHIMTNPGRVADSGFYIPVLLIIAIWINDTCAYLVGSMIGRTPFSKISPKKTLEGTIGGMLLCIAAVTLALQYWFQWRALLGISLVAAIAGTAGDLLESKMKRLAGVKDSGHIMPGHGGFMDRFDSLLIAIPFVWVFLLLWK</sequence>
<evidence type="ECO:0000256" key="5">
    <source>
        <dbReference type="ARBA" id="ARBA00010185"/>
    </source>
</evidence>
<feature type="transmembrane region" description="Helical" evidence="24">
    <location>
        <begin position="202"/>
        <end position="220"/>
    </location>
</feature>
<keyword evidence="11 24" id="KW-0812">Transmembrane</keyword>
<evidence type="ECO:0000256" key="15">
    <source>
        <dbReference type="ARBA" id="ARBA00023136"/>
    </source>
</evidence>
<evidence type="ECO:0000256" key="13">
    <source>
        <dbReference type="ARBA" id="ARBA00022989"/>
    </source>
</evidence>
<dbReference type="Pfam" id="PF01148">
    <property type="entry name" value="CTP_transf_1"/>
    <property type="match status" value="1"/>
</dbReference>
<evidence type="ECO:0000256" key="22">
    <source>
        <dbReference type="ARBA" id="ARBA00032743"/>
    </source>
</evidence>
<evidence type="ECO:0000256" key="3">
    <source>
        <dbReference type="ARBA" id="ARBA00005119"/>
    </source>
</evidence>
<evidence type="ECO:0000256" key="20">
    <source>
        <dbReference type="ARBA" id="ARBA00032253"/>
    </source>
</evidence>
<evidence type="ECO:0000313" key="26">
    <source>
        <dbReference type="Proteomes" id="UP000077667"/>
    </source>
</evidence>
<comment type="pathway">
    <text evidence="4">Lipid metabolism.</text>
</comment>
<keyword evidence="26" id="KW-1185">Reference proteome</keyword>
<evidence type="ECO:0000256" key="18">
    <source>
        <dbReference type="ARBA" id="ARBA00029893"/>
    </source>
</evidence>
<evidence type="ECO:0000256" key="11">
    <source>
        <dbReference type="ARBA" id="ARBA00022692"/>
    </source>
</evidence>
<evidence type="ECO:0000256" key="16">
    <source>
        <dbReference type="ARBA" id="ARBA00023209"/>
    </source>
</evidence>
<proteinExistence type="inferred from homology"/>
<dbReference type="GO" id="GO:0016024">
    <property type="term" value="P:CDP-diacylglycerol biosynthetic process"/>
    <property type="evidence" value="ECO:0007669"/>
    <property type="project" value="TreeGrafter"/>
</dbReference>
<evidence type="ECO:0000256" key="4">
    <source>
        <dbReference type="ARBA" id="ARBA00005189"/>
    </source>
</evidence>
<organism evidence="25 26">
    <name type="scientific">Niabella ginsenosidivorans</name>
    <dbReference type="NCBI Taxonomy" id="1176587"/>
    <lineage>
        <taxon>Bacteria</taxon>
        <taxon>Pseudomonadati</taxon>
        <taxon>Bacteroidota</taxon>
        <taxon>Chitinophagia</taxon>
        <taxon>Chitinophagales</taxon>
        <taxon>Chitinophagaceae</taxon>
        <taxon>Niabella</taxon>
    </lineage>
</organism>
<dbReference type="EC" id="2.7.7.41" evidence="6"/>
<dbReference type="GO" id="GO:0004605">
    <property type="term" value="F:phosphatidate cytidylyltransferase activity"/>
    <property type="evidence" value="ECO:0007669"/>
    <property type="project" value="UniProtKB-EC"/>
</dbReference>
<name>A0A1A9I7E1_9BACT</name>
<protein>
    <recommendedName>
        <fullName evidence="7">Phosphatidate cytidylyltransferase</fullName>
        <ecNumber evidence="6">2.7.7.41</ecNumber>
    </recommendedName>
    <alternativeName>
        <fullName evidence="20">CDP-DAG synthase</fullName>
    </alternativeName>
    <alternativeName>
        <fullName evidence="22">CDP-DG synthase</fullName>
    </alternativeName>
    <alternativeName>
        <fullName evidence="18">CDP-diacylglycerol synthase</fullName>
    </alternativeName>
    <alternativeName>
        <fullName evidence="21">CDP-diglyceride pyrophosphorylase</fullName>
    </alternativeName>
    <alternativeName>
        <fullName evidence="23">CDP-diglyceride synthase</fullName>
    </alternativeName>
    <alternativeName>
        <fullName evidence="19">CTP:phosphatidate cytidylyltransferase</fullName>
    </alternativeName>
</protein>
<feature type="transmembrane region" description="Helical" evidence="24">
    <location>
        <begin position="94"/>
        <end position="111"/>
    </location>
</feature>
<reference evidence="25 26" key="1">
    <citation type="submission" date="2016-05" db="EMBL/GenBank/DDBJ databases">
        <title>Niabella ginsenosidivorans BS26 whole genome sequencing.</title>
        <authorList>
            <person name="Im W.T."/>
            <person name="Siddiqi M.Z."/>
        </authorList>
    </citation>
    <scope>NUCLEOTIDE SEQUENCE [LARGE SCALE GENOMIC DNA]</scope>
    <source>
        <strain evidence="25 26">BS26</strain>
    </source>
</reference>
<evidence type="ECO:0000256" key="24">
    <source>
        <dbReference type="SAM" id="Phobius"/>
    </source>
</evidence>
<comment type="similarity">
    <text evidence="5">Belongs to the CDS family.</text>
</comment>
<feature type="transmembrane region" description="Helical" evidence="24">
    <location>
        <begin position="161"/>
        <end position="181"/>
    </location>
</feature>
<dbReference type="RefSeq" id="WP_067759164.1">
    <property type="nucleotide sequence ID" value="NZ_CP015772.1"/>
</dbReference>
<dbReference type="STRING" id="1176587.A8C56_18035"/>
<evidence type="ECO:0000256" key="7">
    <source>
        <dbReference type="ARBA" id="ARBA00019373"/>
    </source>
</evidence>
<comment type="pathway">
    <text evidence="3">Phospholipid metabolism; CDP-diacylglycerol biosynthesis; CDP-diacylglycerol from sn-glycerol 3-phosphate: step 3/3.</text>
</comment>
<feature type="transmembrane region" description="Helical" evidence="24">
    <location>
        <begin position="123"/>
        <end position="141"/>
    </location>
</feature>
<gene>
    <name evidence="25" type="ORF">A8C56_18035</name>
</gene>
<keyword evidence="9" id="KW-0444">Lipid biosynthesis</keyword>
<evidence type="ECO:0000256" key="23">
    <source>
        <dbReference type="ARBA" id="ARBA00033406"/>
    </source>
</evidence>
<accession>A0A1A9I7E1</accession>
<comment type="catalytic activity">
    <reaction evidence="1">
        <text>a 1,2-diacyl-sn-glycero-3-phosphate + CTP + H(+) = a CDP-1,2-diacyl-sn-glycerol + diphosphate</text>
        <dbReference type="Rhea" id="RHEA:16229"/>
        <dbReference type="ChEBI" id="CHEBI:15378"/>
        <dbReference type="ChEBI" id="CHEBI:33019"/>
        <dbReference type="ChEBI" id="CHEBI:37563"/>
        <dbReference type="ChEBI" id="CHEBI:58332"/>
        <dbReference type="ChEBI" id="CHEBI:58608"/>
        <dbReference type="EC" id="2.7.7.41"/>
    </reaction>
</comment>
<dbReference type="GO" id="GO:0005886">
    <property type="term" value="C:plasma membrane"/>
    <property type="evidence" value="ECO:0007669"/>
    <property type="project" value="UniProtKB-SubCell"/>
</dbReference>
<keyword evidence="12 25" id="KW-0548">Nucleotidyltransferase</keyword>
<evidence type="ECO:0000256" key="6">
    <source>
        <dbReference type="ARBA" id="ARBA00012487"/>
    </source>
</evidence>